<keyword evidence="1" id="KW-1133">Transmembrane helix</keyword>
<sequence>MIAAVIIACEVGFWVLIALGLIARYPLRMRRTGTVLLAATPVVDLVLLAVTVIDLRAGATAGLLHGLAALYLGFSIAYGHQMIRWADLRFAHRFAGGPPPRKLTGRVYATECWKDVARTVLAAAIASGLLALLTALVGDPSRTEALTGLYRILGIVVAVELIWAVSYTIWPRKAPAVAPQQ</sequence>
<reference evidence="3" key="1">
    <citation type="journal article" date="2019" name="Int. J. Syst. Evol. Microbiol.">
        <title>The Global Catalogue of Microorganisms (GCM) 10K type strain sequencing project: providing services to taxonomists for standard genome sequencing and annotation.</title>
        <authorList>
            <consortium name="The Broad Institute Genomics Platform"/>
            <consortium name="The Broad Institute Genome Sequencing Center for Infectious Disease"/>
            <person name="Wu L."/>
            <person name="Ma J."/>
        </authorList>
    </citation>
    <scope>NUCLEOTIDE SEQUENCE [LARGE SCALE GENOMIC DNA]</scope>
    <source>
        <strain evidence="3">CGMCC 1.15480</strain>
    </source>
</reference>
<gene>
    <name evidence="2" type="ORF">GCM10011512_09890</name>
</gene>
<dbReference type="RefSeq" id="WP_188666988.1">
    <property type="nucleotide sequence ID" value="NZ_BMJI01000003.1"/>
</dbReference>
<comment type="caution">
    <text evidence="2">The sequence shown here is derived from an EMBL/GenBank/DDBJ whole genome shotgun (WGS) entry which is preliminary data.</text>
</comment>
<feature type="transmembrane region" description="Helical" evidence="1">
    <location>
        <begin position="59"/>
        <end position="79"/>
    </location>
</feature>
<evidence type="ECO:0000256" key="1">
    <source>
        <dbReference type="SAM" id="Phobius"/>
    </source>
</evidence>
<feature type="transmembrane region" description="Helical" evidence="1">
    <location>
        <begin position="116"/>
        <end position="137"/>
    </location>
</feature>
<organism evidence="2 3">
    <name type="scientific">Tersicoccus solisilvae</name>
    <dbReference type="NCBI Taxonomy" id="1882339"/>
    <lineage>
        <taxon>Bacteria</taxon>
        <taxon>Bacillati</taxon>
        <taxon>Actinomycetota</taxon>
        <taxon>Actinomycetes</taxon>
        <taxon>Micrococcales</taxon>
        <taxon>Micrococcaceae</taxon>
        <taxon>Tersicoccus</taxon>
    </lineage>
</organism>
<proteinExistence type="predicted"/>
<feature type="transmembrane region" description="Helical" evidence="1">
    <location>
        <begin position="6"/>
        <end position="23"/>
    </location>
</feature>
<feature type="transmembrane region" description="Helical" evidence="1">
    <location>
        <begin position="149"/>
        <end position="170"/>
    </location>
</feature>
<feature type="transmembrane region" description="Helical" evidence="1">
    <location>
        <begin position="35"/>
        <end position="53"/>
    </location>
</feature>
<dbReference type="Proteomes" id="UP000597761">
    <property type="component" value="Unassembled WGS sequence"/>
</dbReference>
<keyword evidence="1" id="KW-0812">Transmembrane</keyword>
<accession>A0ABQ1NXN0</accession>
<protein>
    <recommendedName>
        <fullName evidence="4">Integral membrane protein</fullName>
    </recommendedName>
</protein>
<name>A0ABQ1NXN0_9MICC</name>
<evidence type="ECO:0000313" key="2">
    <source>
        <dbReference type="EMBL" id="GGC85029.1"/>
    </source>
</evidence>
<dbReference type="EMBL" id="BMJI01000003">
    <property type="protein sequence ID" value="GGC85029.1"/>
    <property type="molecule type" value="Genomic_DNA"/>
</dbReference>
<keyword evidence="1" id="KW-0472">Membrane</keyword>
<evidence type="ECO:0000313" key="3">
    <source>
        <dbReference type="Proteomes" id="UP000597761"/>
    </source>
</evidence>
<evidence type="ECO:0008006" key="4">
    <source>
        <dbReference type="Google" id="ProtNLM"/>
    </source>
</evidence>
<keyword evidence="3" id="KW-1185">Reference proteome</keyword>